<dbReference type="EMBL" id="KN649265">
    <property type="protein sequence ID" value="KHN34070.1"/>
    <property type="molecule type" value="Genomic_DNA"/>
</dbReference>
<name>A0A0B2RLJ7_GLYSO</name>
<accession>A0A0B2RLJ7</accession>
<proteinExistence type="predicted"/>
<feature type="compositionally biased region" description="Basic and acidic residues" evidence="1">
    <location>
        <begin position="118"/>
        <end position="130"/>
    </location>
</feature>
<evidence type="ECO:0000313" key="2">
    <source>
        <dbReference type="EMBL" id="KHN34070.1"/>
    </source>
</evidence>
<protein>
    <submittedName>
        <fullName evidence="2">Uncharacterized protein</fullName>
    </submittedName>
</protein>
<feature type="compositionally biased region" description="Basic and acidic residues" evidence="1">
    <location>
        <begin position="73"/>
        <end position="83"/>
    </location>
</feature>
<gene>
    <name evidence="2" type="ORF">glysoja_030524</name>
</gene>
<reference evidence="2" key="1">
    <citation type="submission" date="2014-07" db="EMBL/GenBank/DDBJ databases">
        <title>Identification of a novel salt tolerance gene in wild soybean by whole-genome sequencing.</title>
        <authorList>
            <person name="Lam H.-M."/>
            <person name="Qi X."/>
            <person name="Li M.-W."/>
            <person name="Liu X."/>
            <person name="Xie M."/>
            <person name="Ni M."/>
            <person name="Xu X."/>
        </authorList>
    </citation>
    <scope>NUCLEOTIDE SEQUENCE [LARGE SCALE GENOMIC DNA]</scope>
    <source>
        <tissue evidence="2">Root</tissue>
    </source>
</reference>
<dbReference type="AlphaFoldDB" id="A0A0B2RLJ7"/>
<feature type="compositionally biased region" description="Basic and acidic residues" evidence="1">
    <location>
        <begin position="97"/>
        <end position="111"/>
    </location>
</feature>
<sequence length="169" mass="18250">MESEEKADDMVIEASGNIDAVVTESGETITQEKDEMIKSTGNLADFRKNEAAEKAIDMAIEATGNVEGVIADSRKKEAEEKTDGMVIETTGSIGAAELDRRKAEQEDKTEKQPANLDSDGKQKEAKEKTEILQSSLDGIKSGPQLFSPKSTPISNKPAKKRITPIAIDP</sequence>
<organism evidence="2">
    <name type="scientific">Glycine soja</name>
    <name type="common">Wild soybean</name>
    <dbReference type="NCBI Taxonomy" id="3848"/>
    <lineage>
        <taxon>Eukaryota</taxon>
        <taxon>Viridiplantae</taxon>
        <taxon>Streptophyta</taxon>
        <taxon>Embryophyta</taxon>
        <taxon>Tracheophyta</taxon>
        <taxon>Spermatophyta</taxon>
        <taxon>Magnoliopsida</taxon>
        <taxon>eudicotyledons</taxon>
        <taxon>Gunneridae</taxon>
        <taxon>Pentapetalae</taxon>
        <taxon>rosids</taxon>
        <taxon>fabids</taxon>
        <taxon>Fabales</taxon>
        <taxon>Fabaceae</taxon>
        <taxon>Papilionoideae</taxon>
        <taxon>50 kb inversion clade</taxon>
        <taxon>NPAAA clade</taxon>
        <taxon>indigoferoid/millettioid clade</taxon>
        <taxon>Phaseoleae</taxon>
        <taxon>Glycine</taxon>
        <taxon>Glycine subgen. Soja</taxon>
    </lineage>
</organism>
<dbReference type="Proteomes" id="UP000053555">
    <property type="component" value="Unassembled WGS sequence"/>
</dbReference>
<evidence type="ECO:0000256" key="1">
    <source>
        <dbReference type="SAM" id="MobiDB-lite"/>
    </source>
</evidence>
<feature type="region of interest" description="Disordered" evidence="1">
    <location>
        <begin position="73"/>
        <end position="169"/>
    </location>
</feature>